<feature type="chain" id="PRO_5015755836" description="DUF732 domain-containing protein" evidence="1">
    <location>
        <begin position="28"/>
        <end position="114"/>
    </location>
</feature>
<keyword evidence="4" id="KW-1185">Reference proteome</keyword>
<evidence type="ECO:0000313" key="3">
    <source>
        <dbReference type="EMBL" id="SPM34081.1"/>
    </source>
</evidence>
<dbReference type="InterPro" id="IPR007969">
    <property type="entry name" value="DUF732"/>
</dbReference>
<sequence length="114" mass="12053">MSRMKLLPTSMMALSALLLPAPAVASAAPDPTSAYLALLEQHNISYKDPVQMVQVGTTLCHDLRHADGPAQEAVQKIQSAGYTDKQANVIAASAVLTFCPDMNADATKDKPKSS</sequence>
<dbReference type="AlphaFoldDB" id="A0A2U3NRE4"/>
<feature type="signal peptide" evidence="1">
    <location>
        <begin position="1"/>
        <end position="27"/>
    </location>
</feature>
<reference evidence="3 4" key="1">
    <citation type="submission" date="2017-01" db="EMBL/GenBank/DDBJ databases">
        <authorList>
            <consortium name="Urmite Genomes"/>
        </authorList>
    </citation>
    <scope>NUCLEOTIDE SEQUENCE [LARGE SCALE GENOMIC DNA]</scope>
    <source>
        <strain evidence="3 4">AB57</strain>
    </source>
</reference>
<dbReference type="Proteomes" id="UP000240988">
    <property type="component" value="Unassembled WGS sequence"/>
</dbReference>
<organism evidence="3 4">
    <name type="scientific">Mycobacterium rhizamassiliense</name>
    <dbReference type="NCBI Taxonomy" id="1841860"/>
    <lineage>
        <taxon>Bacteria</taxon>
        <taxon>Bacillati</taxon>
        <taxon>Actinomycetota</taxon>
        <taxon>Actinomycetes</taxon>
        <taxon>Mycobacteriales</taxon>
        <taxon>Mycobacteriaceae</taxon>
        <taxon>Mycobacterium</taxon>
    </lineage>
</organism>
<accession>A0A2U3NRE4</accession>
<dbReference type="Pfam" id="PF05305">
    <property type="entry name" value="DUF732"/>
    <property type="match status" value="1"/>
</dbReference>
<name>A0A2U3NRE4_9MYCO</name>
<feature type="domain" description="DUF732" evidence="2">
    <location>
        <begin position="33"/>
        <end position="101"/>
    </location>
</feature>
<dbReference type="STRING" id="1841860.GCA_900157375_01894"/>
<protein>
    <recommendedName>
        <fullName evidence="2">DUF732 domain-containing protein</fullName>
    </recommendedName>
</protein>
<gene>
    <name evidence="3" type="ORF">MRAB57_1892</name>
</gene>
<proteinExistence type="predicted"/>
<evidence type="ECO:0000256" key="1">
    <source>
        <dbReference type="SAM" id="SignalP"/>
    </source>
</evidence>
<evidence type="ECO:0000313" key="4">
    <source>
        <dbReference type="Proteomes" id="UP000240988"/>
    </source>
</evidence>
<keyword evidence="1" id="KW-0732">Signal</keyword>
<dbReference type="EMBL" id="FUFA01000004">
    <property type="protein sequence ID" value="SPM34081.1"/>
    <property type="molecule type" value="Genomic_DNA"/>
</dbReference>
<evidence type="ECO:0000259" key="2">
    <source>
        <dbReference type="Pfam" id="PF05305"/>
    </source>
</evidence>